<dbReference type="InterPro" id="IPR036691">
    <property type="entry name" value="Endo/exonu/phosph_ase_sf"/>
</dbReference>
<organism evidence="3 4">
    <name type="scientific">Mytilus coruscus</name>
    <name type="common">Sea mussel</name>
    <dbReference type="NCBI Taxonomy" id="42192"/>
    <lineage>
        <taxon>Eukaryota</taxon>
        <taxon>Metazoa</taxon>
        <taxon>Spiralia</taxon>
        <taxon>Lophotrochozoa</taxon>
        <taxon>Mollusca</taxon>
        <taxon>Bivalvia</taxon>
        <taxon>Autobranchia</taxon>
        <taxon>Pteriomorphia</taxon>
        <taxon>Mytilida</taxon>
        <taxon>Mytiloidea</taxon>
        <taxon>Mytilidae</taxon>
        <taxon>Mytilinae</taxon>
        <taxon>Mytilus</taxon>
    </lineage>
</organism>
<name>A0A6J8E1N9_MYTCO</name>
<protein>
    <recommendedName>
        <fullName evidence="5">Endonuclease/exonuclease/phosphatase domain-containing protein</fullName>
    </recommendedName>
</protein>
<reference evidence="3 4" key="1">
    <citation type="submission" date="2020-06" db="EMBL/GenBank/DDBJ databases">
        <authorList>
            <person name="Li R."/>
            <person name="Bekaert M."/>
        </authorList>
    </citation>
    <scope>NUCLEOTIDE SEQUENCE [LARGE SCALE GENOMIC DNA]</scope>
    <source>
        <strain evidence="4">wild</strain>
    </source>
</reference>
<proteinExistence type="predicted"/>
<dbReference type="Gene3D" id="3.30.70.1820">
    <property type="entry name" value="L1 transposable element, RRM domain"/>
    <property type="match status" value="1"/>
</dbReference>
<dbReference type="EMBL" id="CACVKT020008319">
    <property type="protein sequence ID" value="CAC5414056.1"/>
    <property type="molecule type" value="Genomic_DNA"/>
</dbReference>
<evidence type="ECO:0000313" key="3">
    <source>
        <dbReference type="EMBL" id="CAC5414056.1"/>
    </source>
</evidence>
<evidence type="ECO:0000256" key="2">
    <source>
        <dbReference type="SAM" id="MobiDB-lite"/>
    </source>
</evidence>
<feature type="coiled-coil region" evidence="1">
    <location>
        <begin position="182"/>
        <end position="216"/>
    </location>
</feature>
<sequence>MNSKKNAGTGKKRKKTRGQNDSNEKPSKLQQNSTHSQTENVNKQKTIKNPVDQTLKTMNTYCVSPNIQGMQQMQANHIPQQNFQNFNPRSPDLFTGPTYATSPISNMMQPIMQSTMNQGVDKIDVLTQKVDQMFQKLSTLDNLNDKLSKFETTMNTFVKNVDKITKRMNDFEKGMEFMNDKFESSKKERENLTTSVSKLQTEHDDMTQDVGQLQRDFDQLFERHLDLQTRTMRENLVFTGIPLSDSFETEDTEALISRFMANEMKMDPPMEFHRAHRFGKDSVVKNRDGTTLFKTRPIVCRFKNFKDREAVRSAASELKGTSRTGNLTDHYEVNDLDDRFFNDLFDYTDFSDVDIFDNLDIPKQRTSPDNYVNSFGRKLINFCKNNNMFILNGRLFADRVGKPTSRNLSVVDYVLSSANLMCKIKDFEVLDFCSLFSDIHSPLFLELNCEKVSLEETKSFSTNDTEHIGKWKHEKILEFKGNINTDEVDELFSRLLEKSENLDVVDQNCINVIVDDVTNILLKPAKKTFGVHVNMSKYENNNNNNKDWFNKDCIKSRQTYRKSLKLFKHYGSNVFKQRLRNSEKHYKKTMSDSIRLFNFDFRQKMKKLRTKNPREFWKLLNMKKKTVNNEIDLQSLFHFFKDMNENKDYEAKSEPNFDINHEESNDFLNKSITKDEVIKAIKMLKITNHLEMI</sequence>
<keyword evidence="1" id="KW-0175">Coiled coil</keyword>
<keyword evidence="4" id="KW-1185">Reference proteome</keyword>
<dbReference type="Gene3D" id="1.10.287.950">
    <property type="entry name" value="Methyl-accepting chemotaxis protein"/>
    <property type="match status" value="1"/>
</dbReference>
<dbReference type="OrthoDB" id="6079384at2759"/>
<gene>
    <name evidence="3" type="ORF">MCOR_46901</name>
</gene>
<dbReference type="AlphaFoldDB" id="A0A6J8E1N9"/>
<evidence type="ECO:0000256" key="1">
    <source>
        <dbReference type="SAM" id="Coils"/>
    </source>
</evidence>
<feature type="compositionally biased region" description="Polar residues" evidence="2">
    <location>
        <begin position="28"/>
        <end position="44"/>
    </location>
</feature>
<feature type="region of interest" description="Disordered" evidence="2">
    <location>
        <begin position="1"/>
        <end position="50"/>
    </location>
</feature>
<dbReference type="Gene3D" id="3.60.10.10">
    <property type="entry name" value="Endonuclease/exonuclease/phosphatase"/>
    <property type="match status" value="1"/>
</dbReference>
<dbReference type="Proteomes" id="UP000507470">
    <property type="component" value="Unassembled WGS sequence"/>
</dbReference>
<dbReference type="SUPFAM" id="SSF57997">
    <property type="entry name" value="Tropomyosin"/>
    <property type="match status" value="1"/>
</dbReference>
<accession>A0A6J8E1N9</accession>
<evidence type="ECO:0008006" key="5">
    <source>
        <dbReference type="Google" id="ProtNLM"/>
    </source>
</evidence>
<evidence type="ECO:0000313" key="4">
    <source>
        <dbReference type="Proteomes" id="UP000507470"/>
    </source>
</evidence>